<dbReference type="RefSeq" id="WP_007415538.1">
    <property type="nucleotide sequence ID" value="NZ_ABOX02000017.1"/>
</dbReference>
<comment type="caution">
    <text evidence="4">The sequence shown here is derived from an EMBL/GenBank/DDBJ whole genome shotgun (WGS) entry which is preliminary data.</text>
</comment>
<dbReference type="GO" id="GO:0004185">
    <property type="term" value="F:serine-type carboxypeptidase activity"/>
    <property type="evidence" value="ECO:0007669"/>
    <property type="project" value="InterPro"/>
</dbReference>
<gene>
    <name evidence="4" type="ORF">Cflav_PD3325</name>
</gene>
<evidence type="ECO:0000256" key="3">
    <source>
        <dbReference type="SAM" id="SignalP"/>
    </source>
</evidence>
<dbReference type="GO" id="GO:0006508">
    <property type="term" value="P:proteolysis"/>
    <property type="evidence" value="ECO:0007669"/>
    <property type="project" value="InterPro"/>
</dbReference>
<dbReference type="SUPFAM" id="SSF56601">
    <property type="entry name" value="beta-lactamase/transpeptidase-like"/>
    <property type="match status" value="1"/>
</dbReference>
<dbReference type="InterPro" id="IPR036116">
    <property type="entry name" value="FN3_sf"/>
</dbReference>
<dbReference type="Proteomes" id="UP000003688">
    <property type="component" value="Unassembled WGS sequence"/>
</dbReference>
<sequence precursor="true">MKKVATLFVLLTLASFSARSTAQPIPDRIDAILARAAVATNIWSVFIQSADGTTTDYQRNPDTGLAPASNTKLYTSSAAWGLLGTNAAFETRVYRNGTLSGGVLTGDLNLVSEHDITWNTSVFSNPRAALDRIATQLKAQGLTSVTGNVQCYGACFYNLADTDPSNHDAAFQQPYNASAATNFVAALLAQGITVSGIPVGKTGFTVPGTLMYTHLSTDLTYNSLPLRMDVACTPMLKVSHNVMADALLRHISYKINGNDSFAAGAAQVLPWLKNVAGVSTNGIAMNDGSGLSHNNKFSGRQTVTLLRYMLGTFSSYASTLPIGCVDGTLGSRFCSTDGSGQVHAKTGSLSISIALSGYIDNKYDGRRYLFSFIANTNAIDQADTRQAIDDAVVLLGARGVALSPQLFYAANSGSNNTILLSWSNEKFIRTGYRVYTSADGVTFGAPINVAANVQTYADAGLAAGTKRFYRVSVVGTNGESPFSRVYGAQVGATPSKILIVDGYDRWQFQPSDNPKATNHSFSAIAGRSISGPAFDTANHMSVTNGTVPITNYQAVIWMLGEESTQDRTFDAIEQALVTSYLNSGGNLFVSGAEVGWDLDRTSGAATADRNFYHNQLRAVFSADDANTYAFVPLAAGIFTGNASGGFDNGTQGTYNVAYPDVLLATNGSAATILYSGGTGGAAAVQYDGSLGGGKVVNWGFPFETITSASVRDAYMSDVLKFFGLISPPNIASAKFNPVSNSISLSWSSSSGLKYRVQYKNSLTDVNWGQIGVDVVATNTVSSIVDNGISASPQKFYRVLMVN</sequence>
<dbReference type="EMBL" id="ABOX02000017">
    <property type="protein sequence ID" value="EEF60355.1"/>
    <property type="molecule type" value="Genomic_DNA"/>
</dbReference>
<keyword evidence="4" id="KW-0645">Protease</keyword>
<keyword evidence="4" id="KW-0121">Carboxypeptidase</keyword>
<dbReference type="SUPFAM" id="SSF49265">
    <property type="entry name" value="Fibronectin type III"/>
    <property type="match status" value="1"/>
</dbReference>
<dbReference type="Gene3D" id="3.50.80.20">
    <property type="entry name" value="D-Ala-D-Ala carboxypeptidase C, peptidase S13"/>
    <property type="match status" value="1"/>
</dbReference>
<dbReference type="OrthoDB" id="9802627at2"/>
<keyword evidence="3" id="KW-0732">Signal</keyword>
<evidence type="ECO:0000313" key="5">
    <source>
        <dbReference type="Proteomes" id="UP000003688"/>
    </source>
</evidence>
<dbReference type="AlphaFoldDB" id="B9XI94"/>
<dbReference type="Pfam" id="PF02113">
    <property type="entry name" value="Peptidase_S13"/>
    <property type="match status" value="1"/>
</dbReference>
<evidence type="ECO:0000256" key="1">
    <source>
        <dbReference type="ARBA" id="ARBA00006096"/>
    </source>
</evidence>
<dbReference type="InterPro" id="IPR012338">
    <property type="entry name" value="Beta-lactam/transpept-like"/>
</dbReference>
<comment type="similarity">
    <text evidence="1">Belongs to the peptidase S13 family.</text>
</comment>
<dbReference type="PRINTS" id="PR00922">
    <property type="entry name" value="DADACBPTASE3"/>
</dbReference>
<organism evidence="4 5">
    <name type="scientific">Pedosphaera parvula (strain Ellin514)</name>
    <dbReference type="NCBI Taxonomy" id="320771"/>
    <lineage>
        <taxon>Bacteria</taxon>
        <taxon>Pseudomonadati</taxon>
        <taxon>Verrucomicrobiota</taxon>
        <taxon>Pedosphaerae</taxon>
        <taxon>Pedosphaerales</taxon>
        <taxon>Pedosphaeraceae</taxon>
        <taxon>Pedosphaera</taxon>
    </lineage>
</organism>
<name>B9XI94_PEDPL</name>
<evidence type="ECO:0000313" key="4">
    <source>
        <dbReference type="EMBL" id="EEF60355.1"/>
    </source>
</evidence>
<keyword evidence="2" id="KW-0378">Hydrolase</keyword>
<evidence type="ECO:0000256" key="2">
    <source>
        <dbReference type="ARBA" id="ARBA00022801"/>
    </source>
</evidence>
<accession>B9XI94</accession>
<dbReference type="PANTHER" id="PTHR30023:SF0">
    <property type="entry name" value="PENICILLIN-SENSITIVE CARBOXYPEPTIDASE A"/>
    <property type="match status" value="1"/>
</dbReference>
<dbReference type="Gene3D" id="2.60.40.10">
    <property type="entry name" value="Immunoglobulins"/>
    <property type="match status" value="1"/>
</dbReference>
<keyword evidence="5" id="KW-1185">Reference proteome</keyword>
<dbReference type="GO" id="GO:0000270">
    <property type="term" value="P:peptidoglycan metabolic process"/>
    <property type="evidence" value="ECO:0007669"/>
    <property type="project" value="TreeGrafter"/>
</dbReference>
<feature type="chain" id="PRO_5002894400" evidence="3">
    <location>
        <begin position="23"/>
        <end position="802"/>
    </location>
</feature>
<protein>
    <submittedName>
        <fullName evidence="4">D-alanyl-D-alanine carboxypeptidase/D-alanyl-D-alanine-endopeptidase</fullName>
    </submittedName>
</protein>
<dbReference type="InterPro" id="IPR013783">
    <property type="entry name" value="Ig-like_fold"/>
</dbReference>
<proteinExistence type="inferred from homology"/>
<dbReference type="Gene3D" id="3.40.710.10">
    <property type="entry name" value="DD-peptidase/beta-lactamase superfamily"/>
    <property type="match status" value="1"/>
</dbReference>
<dbReference type="PANTHER" id="PTHR30023">
    <property type="entry name" value="D-ALANYL-D-ALANINE CARBOXYPEPTIDASE"/>
    <property type="match status" value="1"/>
</dbReference>
<feature type="signal peptide" evidence="3">
    <location>
        <begin position="1"/>
        <end position="22"/>
    </location>
</feature>
<reference evidence="4 5" key="1">
    <citation type="journal article" date="2011" name="J. Bacteriol.">
        <title>Genome sequence of 'Pedosphaera parvula' Ellin514, an aerobic Verrucomicrobial isolate from pasture soil.</title>
        <authorList>
            <person name="Kant R."/>
            <person name="van Passel M.W."/>
            <person name="Sangwan P."/>
            <person name="Palva A."/>
            <person name="Lucas S."/>
            <person name="Copeland A."/>
            <person name="Lapidus A."/>
            <person name="Glavina Del Rio T."/>
            <person name="Dalin E."/>
            <person name="Tice H."/>
            <person name="Bruce D."/>
            <person name="Goodwin L."/>
            <person name="Pitluck S."/>
            <person name="Chertkov O."/>
            <person name="Larimer F.W."/>
            <person name="Land M.L."/>
            <person name="Hauser L."/>
            <person name="Brettin T.S."/>
            <person name="Detter J.C."/>
            <person name="Han S."/>
            <person name="de Vos W.M."/>
            <person name="Janssen P.H."/>
            <person name="Smidt H."/>
        </authorList>
    </citation>
    <scope>NUCLEOTIDE SEQUENCE [LARGE SCALE GENOMIC DNA]</scope>
    <source>
        <strain evidence="4 5">Ellin514</strain>
    </source>
</reference>
<dbReference type="STRING" id="320771.Cflav_PD3325"/>
<dbReference type="InterPro" id="IPR000667">
    <property type="entry name" value="Peptidase_S13"/>
</dbReference>